<feature type="domain" description="FATC" evidence="15">
    <location>
        <begin position="3615"/>
        <end position="3647"/>
    </location>
</feature>
<comment type="similarity">
    <text evidence="1">Belongs to the PI3/PI4-kinase family.</text>
</comment>
<dbReference type="GO" id="GO:0000184">
    <property type="term" value="P:nuclear-transcribed mRNA catabolic process, nonsense-mediated decay"/>
    <property type="evidence" value="ECO:0007669"/>
    <property type="project" value="UniProtKB-KW"/>
</dbReference>
<dbReference type="SUPFAM" id="SSF56112">
    <property type="entry name" value="Protein kinase-like (PK-like)"/>
    <property type="match status" value="1"/>
</dbReference>
<name>A0AA39FFJ9_MICHY</name>
<dbReference type="PANTHER" id="PTHR11139:SF119">
    <property type="entry name" value="SERINE_THREONINE-PROTEIN KINASE SMG1"/>
    <property type="match status" value="1"/>
</dbReference>
<evidence type="ECO:0000313" key="16">
    <source>
        <dbReference type="EMBL" id="KAK0168647.1"/>
    </source>
</evidence>
<sequence length="3647" mass="415857">MNSCENSNDSTKLQGSASSELWEESTSNIINESKTSDKLEKKSKSDRVESETSSSNAKDFGVPKNTLVICATNSSNHTENDSVSCITQKTSGNTARNEFRMARGNNNGERNRGNTRGRTFKKNQNDRDSNSEGSYRSTTRQKFQESLKNQDNSQNKYYDDKKLNDESRVPKILRRLVREDDDDQFLTLSKQVLENLMAPENHTSILLNWIPICEYLLDSLHVGIDTEAQQQIAKCFACVGYNVNQHFERYLEWIFGKYSIERSDEVKCLLMTSVGETVKMDVETQKLKAFYSMTIMSRLQSTLENVDRPDLLMATVDAILCVIDSYPETFSDYFRDVVDILVGWHIDFTQTKSVIAYASRSLQRLHTFWIADIQFTLTLLSQFLEDMESYDQDLVSPPSGRNSPGDEPTPGSRECILRITALISVFNTVVKSVAEHLDPNLNPIVQWDFLIDCLTKMLTSVIKAIEVNESKEHCNEIQKRHRDGEFEYMADYIKGLKLSQKNIDALMRNINHEGGCNPRNLIKQIKSMNARKKREDKKNATTDGTVAIDKNKEEALINLFKSMELKRGKNKHLDVSGVKEELIIVANECAYHLLTRLQTHVTRNHELLYKFIDLQLSKANDFLDDTIISMLNIISKVIKEVSANLPFEIVHKLLGDESILLKLRFRNSISIQNSTLVVYHSLLGLKNIPLLQEAYRYVLSDLEIAYKLIITNFDGLVTNNPLTKLNYERKNAELIVFFLLRALSDLANASNSIIGMWALKPSILELLAIKMRPYDPDLSCNNPLLQYCILHLLYAHCSRYNHFVPSSSLITGTTLCRPIDIFSGAREVPTASPTSGHLSTILNLIGKCFEMNTPDRVILLLSNWIQEIYTQAENYINILKETEECKMIISSLLTRGTTTNHNIALAICKNLTILINDKKVVWPESVYISIIDIAILHLTSYNEDIRKQYGNLLIKVPINIVIPRINKQYLQSETKKLRAIDNYSTESLIVAQRLHMRGHQNDGNNTSNTTNIHNGCAEMQSQHFRTYMAFLLQDFDFDIFSLLEIFTLCWPTISENKIMVKLHELGLKNRSFLFFWSGIEAAQHCVMNKLRTPLGKPQETFTTIEGALKTLARDITSRSAVTKHDERGLDHSLHEHTRVRLFIEFLEHLERVIHNAAEGCAVALAPLPKPVRTFFHTNKSTCREWLNRIRLALCVVSLHAGLATNALRNGQKLLEELNDADMRQGPEFERAALCTAQALVMLGETEALQGLYIYAKERDRKFPWLKAAMEEAAGRYESAADSYRLIIEDHSCTRTEHVELEMKIETSKIDGDTQVAAFVMQRLTKCYSAVGDWEQLNDWKIRETQILEMESNAALRKQIHENFSAQQAKCLKDFEAGLVSAVDELSDWSLLDEKATTNWSCSKTIGECSNTLTNVALKIYAGCYYKDYCQEMVEFCKRVAVRTVEEGLRNMPSEYLNESILIQYCSHGLADLLSDKKVEVFDLYQLNKMKNLDSNTMSQILWWSEYFAKFSANKSWDNKFIMDQVASLRLDVAKCARKEGNFKLAKRQIAKYFIKNHLVVLDAASQQNLDEYKFSDITATVLNKPIIIDWTKNNMRAFREMSKLLYSMEMVDDAVKVCSITALGISKTIMGSNEDSTELRETGSKLMLTLGKWIQQQEINIADNSQLGELLRFETIHNAGLMDEIFGQTTELVPYSDIIIGKLMQLGVNQCPELSTAWFNFAGWCYKWGRKIVDNSLTGQLTEIDVSKIRTLLPIEILDSDLNVILTILNQNESIPEDEGDIEINNVNTSDMIENQLRQVPILMHASNNHLAMLVDIWRQAQKRIYSYYELAANAYFKFLELANGESNDCATITATLRLLRLIVKHALELQNVLETGLSTTPTRPWKEIIPQLFSRLSHPESYVRTRVSELLCRVAENSPHLITFPTVVGAVSDHRTDFNELPARYERNDNSPNDFDFDEDDVDPTITTTSSGEHDSHDDEHKCFMDACFAQLADCLSNGIQDSVNHVKILVKELRRITLLWDELWLATFCQHHTEISKKFEQLEIEIQKVQDNMRLTNENKEKLIAEKYRIILKPIVFIMENLLAITTVPPETPHEKHFQEKFGPCIEEVIRRMKNPKNAAKPQLVSTLLKQLEAKLAQRINKRSTYSLSMADISPVLANMKDTCIAMPGVFAIDKNKIVTIQSVDNNVQILPTKTKPKKLIFHGSDGHVYTYLFKGLEDLHLDERIMQFLSICNTMMSKNNDTKRVYRARHYSVIPLGPRSGLIQWVDGVTPLFALYKRWQQRESAMMGTRGAGGNSATILRPPELFYNKLAPLLKERGIPLENRKEWPLPVLKQVLSELMAETPKDLLAKEIWCNSINAGNWWQATKNYSYSVAVMSIIGYIIGLGDRHLDNVLVDLTTGEVVHIDYNVCFEKGKTLRVPEKVPFRMTPNIKAALGVTGVEGIFRLACEHTLRVMRRGRETLLTLLEAFVYDPLVDWRAGAENSIASYGACQARARCTGIGRKQLERELTKAMFAVRIVEMQADWISNRDLIVKTLSKLSQQLVEWLETFENARQCQDLLQDRHQQLGLVKEAQAIGKSHSLYSVIKRYNTFKKARDVHEKAKAGLREKIEECDKQINMHNIALTAVRGPQLPRWLTEFGKSPTAREDHMVFDLVKEFLQNAGQNQMIIQCEQSENELTQLATQEALLIRTCLDLLSQYSAICSLYPLSAMAQHRSVVYHTLANKLLTMGNVEACHEIMAQFESKFEPMVINDPRVQQTVGFSFKLQTIMNAVNEKYKKYYERMVACEGLPEAQARIDKTYNEIVAQTKTFIRRECAAEKAFESVNITALCALNKRYLMMEGAAKCADECLVDLTSRDGDWFLDEMRLMTSLIVEFTSFIPIDLRAIPSESPDEILISRALDCLKSADTIYKGLQELNYNFHMIILPEALKTIITEESSVMMMVNDLDEIILSIGIPLNKILSQLEMHLRFTIMDMESPHAIVQSLVASIRLRFESLLSRSPTMRNINHDSDSLTPGQMLLMGFNGLFEKLQVEGNALVSMLSSLDIPTSWKKIDQIREAKEIAVPIFHEAARRVFDDIFLIKRLQTIREFFAMCRNISSAFRGNIGSATIYDDEELNKPVKIFTADYVTRQLLGVTSQTLAITICLLMQRVGLNVSGEIEQRDIGAESKVSIEELCRKMVDTCLKSGVFSGSLLSQASSMINTMENTWRRKVSARMTQQSVEISRATLQRLQLQFTAHHWLHEDSLLLARTNLNTMNPLNRPTFMLELRKTATALTGLQSRVSEARDQQQNLVSSVDQRLKWAAGANPALGEVMAAFDNAVLASNEKLTHQRNLALIVGSTCNSILHYEALRTKTSESITHDANFMKLMKQWEESCVLRTNLSVNVSVIEESLVELLQSDNNIDANWLRRAEEILSKVIIDNQKSLETMQEIHNLDQEQVTYCVCELQNILTDHHRLMTDVRGLLKTMLKQENIPGLPKFLNEYQMFMESISTVVKDLDSKNLEPLRVIEAKNVLKMLLEKVTAIYDELLEFGNESGNNIKTKSTEETLAAKKRAKLLRQDTSMCLSPRKGIPLARDPTTGKAVQERNVYALNVWRRVRMKLEGHDPNPSRKYTTAEQVEYVIREAQSSDNLALLYEGWTPWV</sequence>
<dbReference type="Gene3D" id="1.10.1070.11">
    <property type="entry name" value="Phosphatidylinositol 3-/4-kinase, catalytic domain"/>
    <property type="match status" value="1"/>
</dbReference>
<dbReference type="Pfam" id="PF15785">
    <property type="entry name" value="SMG1"/>
    <property type="match status" value="1"/>
</dbReference>
<dbReference type="PROSITE" id="PS50290">
    <property type="entry name" value="PI3_4_KINASE_3"/>
    <property type="match status" value="1"/>
</dbReference>
<evidence type="ECO:0000256" key="6">
    <source>
        <dbReference type="ARBA" id="ARBA00022777"/>
    </source>
</evidence>
<dbReference type="PROSITE" id="PS51189">
    <property type="entry name" value="FAT"/>
    <property type="match status" value="1"/>
</dbReference>
<dbReference type="InterPro" id="IPR011009">
    <property type="entry name" value="Kinase-like_dom_sf"/>
</dbReference>
<keyword evidence="8" id="KW-0866">Nonsense-mediated mRNA decay</keyword>
<dbReference type="InterPro" id="IPR031559">
    <property type="entry name" value="SMG1"/>
</dbReference>
<feature type="region of interest" description="Disordered" evidence="12">
    <location>
        <begin position="1"/>
        <end position="61"/>
    </location>
</feature>
<dbReference type="Gene3D" id="3.30.1010.10">
    <property type="entry name" value="Phosphatidylinositol 3-kinase Catalytic Subunit, Chain A, domain 4"/>
    <property type="match status" value="1"/>
</dbReference>
<dbReference type="GO" id="GO:0031929">
    <property type="term" value="P:TOR signaling"/>
    <property type="evidence" value="ECO:0007669"/>
    <property type="project" value="TreeGrafter"/>
</dbReference>
<dbReference type="GO" id="GO:0005737">
    <property type="term" value="C:cytoplasm"/>
    <property type="evidence" value="ECO:0007669"/>
    <property type="project" value="TreeGrafter"/>
</dbReference>
<feature type="compositionally biased region" description="Polar residues" evidence="12">
    <location>
        <begin position="1"/>
        <end position="33"/>
    </location>
</feature>
<dbReference type="GO" id="GO:0016242">
    <property type="term" value="P:negative regulation of macroautophagy"/>
    <property type="evidence" value="ECO:0007669"/>
    <property type="project" value="TreeGrafter"/>
</dbReference>
<dbReference type="GO" id="GO:0031932">
    <property type="term" value="C:TORC2 complex"/>
    <property type="evidence" value="ECO:0007669"/>
    <property type="project" value="TreeGrafter"/>
</dbReference>
<dbReference type="GO" id="GO:0005634">
    <property type="term" value="C:nucleus"/>
    <property type="evidence" value="ECO:0007669"/>
    <property type="project" value="TreeGrafter"/>
</dbReference>
<dbReference type="SMART" id="SM00146">
    <property type="entry name" value="PI3Kc"/>
    <property type="match status" value="1"/>
</dbReference>
<keyword evidence="6" id="KW-0418">Kinase</keyword>
<dbReference type="GO" id="GO:0031931">
    <property type="term" value="C:TORC1 complex"/>
    <property type="evidence" value="ECO:0007669"/>
    <property type="project" value="TreeGrafter"/>
</dbReference>
<evidence type="ECO:0000256" key="5">
    <source>
        <dbReference type="ARBA" id="ARBA00022741"/>
    </source>
</evidence>
<dbReference type="Proteomes" id="UP001168972">
    <property type="component" value="Unassembled WGS sequence"/>
</dbReference>
<dbReference type="PROSITE" id="PS51190">
    <property type="entry name" value="FATC"/>
    <property type="match status" value="1"/>
</dbReference>
<protein>
    <recommendedName>
        <fullName evidence="2">non-specific serine/threonine protein kinase</fullName>
        <ecNumber evidence="2">2.7.11.1</ecNumber>
    </recommendedName>
</protein>
<dbReference type="InterPro" id="IPR036940">
    <property type="entry name" value="PI3/4_kinase_cat_sf"/>
</dbReference>
<dbReference type="InterPro" id="IPR016024">
    <property type="entry name" value="ARM-type_fold"/>
</dbReference>
<reference evidence="16" key="1">
    <citation type="journal article" date="2023" name="bioRxiv">
        <title>Scaffold-level genome assemblies of two parasitoid biocontrol wasps reveal the parthenogenesis mechanism and an associated novel virus.</title>
        <authorList>
            <person name="Inwood S."/>
            <person name="Skelly J."/>
            <person name="Guhlin J."/>
            <person name="Harrop T."/>
            <person name="Goldson S."/>
            <person name="Dearden P."/>
        </authorList>
    </citation>
    <scope>NUCLEOTIDE SEQUENCE</scope>
    <source>
        <strain evidence="16">Lincoln</strain>
        <tissue evidence="16">Whole body</tissue>
    </source>
</reference>
<gene>
    <name evidence="16" type="ORF">PV327_002425</name>
</gene>
<evidence type="ECO:0000256" key="4">
    <source>
        <dbReference type="ARBA" id="ARBA00022679"/>
    </source>
</evidence>
<reference evidence="16" key="2">
    <citation type="submission" date="2023-03" db="EMBL/GenBank/DDBJ databases">
        <authorList>
            <person name="Inwood S.N."/>
            <person name="Skelly J.G."/>
            <person name="Guhlin J."/>
            <person name="Harrop T.W.R."/>
            <person name="Goldson S.G."/>
            <person name="Dearden P.K."/>
        </authorList>
    </citation>
    <scope>NUCLEOTIDE SEQUENCE</scope>
    <source>
        <strain evidence="16">Lincoln</strain>
        <tissue evidence="16">Whole body</tissue>
    </source>
</reference>
<feature type="domain" description="FAT" evidence="14">
    <location>
        <begin position="1536"/>
        <end position="1933"/>
    </location>
</feature>
<feature type="compositionally biased region" description="Basic and acidic residues" evidence="12">
    <location>
        <begin position="34"/>
        <end position="50"/>
    </location>
</feature>
<dbReference type="SUPFAM" id="SSF48371">
    <property type="entry name" value="ARM repeat"/>
    <property type="match status" value="2"/>
</dbReference>
<dbReference type="InterPro" id="IPR000403">
    <property type="entry name" value="PI3/4_kinase_cat_dom"/>
</dbReference>
<dbReference type="SMART" id="SM01343">
    <property type="entry name" value="FATC"/>
    <property type="match status" value="1"/>
</dbReference>
<evidence type="ECO:0000256" key="7">
    <source>
        <dbReference type="ARBA" id="ARBA00022840"/>
    </source>
</evidence>
<dbReference type="Pfam" id="PF02260">
    <property type="entry name" value="FATC"/>
    <property type="match status" value="1"/>
</dbReference>
<dbReference type="GO" id="GO:0005524">
    <property type="term" value="F:ATP binding"/>
    <property type="evidence" value="ECO:0007669"/>
    <property type="project" value="UniProtKB-KW"/>
</dbReference>
<evidence type="ECO:0000256" key="1">
    <source>
        <dbReference type="ARBA" id="ARBA00011031"/>
    </source>
</evidence>
<keyword evidence="7" id="KW-0067">ATP-binding</keyword>
<dbReference type="EMBL" id="JAQQBR010001831">
    <property type="protein sequence ID" value="KAK0168647.1"/>
    <property type="molecule type" value="Genomic_DNA"/>
</dbReference>
<comment type="caution">
    <text evidence="16">The sequence shown here is derived from an EMBL/GenBank/DDBJ whole genome shotgun (WGS) entry which is preliminary data.</text>
</comment>
<dbReference type="SMART" id="SM01345">
    <property type="entry name" value="Rapamycin_bind"/>
    <property type="match status" value="1"/>
</dbReference>
<evidence type="ECO:0000259" key="15">
    <source>
        <dbReference type="PROSITE" id="PS51190"/>
    </source>
</evidence>
<dbReference type="Pfam" id="PF00454">
    <property type="entry name" value="PI3_PI4_kinase"/>
    <property type="match status" value="1"/>
</dbReference>
<dbReference type="PANTHER" id="PTHR11139">
    <property type="entry name" value="ATAXIA TELANGIECTASIA MUTATED ATM -RELATED"/>
    <property type="match status" value="1"/>
</dbReference>
<keyword evidence="5" id="KW-0547">Nucleotide-binding</keyword>
<accession>A0AA39FFJ9</accession>
<evidence type="ECO:0000256" key="11">
    <source>
        <dbReference type="SAM" id="Coils"/>
    </source>
</evidence>
<feature type="domain" description="PI3K/PI4K catalytic" evidence="13">
    <location>
        <begin position="2186"/>
        <end position="2528"/>
    </location>
</feature>
<evidence type="ECO:0000256" key="9">
    <source>
        <dbReference type="ARBA" id="ARBA00047899"/>
    </source>
</evidence>
<dbReference type="EC" id="2.7.11.1" evidence="2"/>
<feature type="coiled-coil region" evidence="11">
    <location>
        <begin position="2034"/>
        <end position="2068"/>
    </location>
</feature>
<dbReference type="FunFam" id="3.30.1010.10:FF:000010">
    <property type="entry name" value="serine/threonine-protein kinase SMG1 isoform X1"/>
    <property type="match status" value="1"/>
</dbReference>
<dbReference type="InterPro" id="IPR003152">
    <property type="entry name" value="FATC_dom"/>
</dbReference>
<keyword evidence="4" id="KW-0808">Transferase</keyword>
<dbReference type="FunFam" id="1.10.1070.11:FF:000008">
    <property type="entry name" value="serine/threonine-protein kinase SMG1 isoform X2"/>
    <property type="match status" value="1"/>
</dbReference>
<feature type="region of interest" description="Disordered" evidence="12">
    <location>
        <begin position="94"/>
        <end position="161"/>
    </location>
</feature>
<evidence type="ECO:0000256" key="3">
    <source>
        <dbReference type="ARBA" id="ARBA00022527"/>
    </source>
</evidence>
<keyword evidence="11" id="KW-0175">Coiled coil</keyword>
<feature type="compositionally biased region" description="Polar residues" evidence="12">
    <location>
        <begin position="131"/>
        <end position="156"/>
    </location>
</feature>
<proteinExistence type="inferred from homology"/>
<evidence type="ECO:0000256" key="12">
    <source>
        <dbReference type="SAM" id="MobiDB-lite"/>
    </source>
</evidence>
<comment type="catalytic activity">
    <reaction evidence="10">
        <text>L-seryl-[protein] + ATP = O-phospho-L-seryl-[protein] + ADP + H(+)</text>
        <dbReference type="Rhea" id="RHEA:17989"/>
        <dbReference type="Rhea" id="RHEA-COMP:9863"/>
        <dbReference type="Rhea" id="RHEA-COMP:11604"/>
        <dbReference type="ChEBI" id="CHEBI:15378"/>
        <dbReference type="ChEBI" id="CHEBI:29999"/>
        <dbReference type="ChEBI" id="CHEBI:30616"/>
        <dbReference type="ChEBI" id="CHEBI:83421"/>
        <dbReference type="ChEBI" id="CHEBI:456216"/>
        <dbReference type="EC" id="2.7.11.1"/>
    </reaction>
</comment>
<comment type="catalytic activity">
    <reaction evidence="9">
        <text>L-threonyl-[protein] + ATP = O-phospho-L-threonyl-[protein] + ADP + H(+)</text>
        <dbReference type="Rhea" id="RHEA:46608"/>
        <dbReference type="Rhea" id="RHEA-COMP:11060"/>
        <dbReference type="Rhea" id="RHEA-COMP:11605"/>
        <dbReference type="ChEBI" id="CHEBI:15378"/>
        <dbReference type="ChEBI" id="CHEBI:30013"/>
        <dbReference type="ChEBI" id="CHEBI:30616"/>
        <dbReference type="ChEBI" id="CHEBI:61977"/>
        <dbReference type="ChEBI" id="CHEBI:456216"/>
        <dbReference type="EC" id="2.7.11.1"/>
    </reaction>
</comment>
<dbReference type="GO" id="GO:0004674">
    <property type="term" value="F:protein serine/threonine kinase activity"/>
    <property type="evidence" value="ECO:0007669"/>
    <property type="project" value="UniProtKB-KW"/>
</dbReference>
<dbReference type="InterPro" id="IPR014009">
    <property type="entry name" value="PIK_FAT"/>
</dbReference>
<evidence type="ECO:0000256" key="10">
    <source>
        <dbReference type="ARBA" id="ARBA00048679"/>
    </source>
</evidence>
<dbReference type="CDD" id="cd05170">
    <property type="entry name" value="PIKKc_SMG1"/>
    <property type="match status" value="1"/>
</dbReference>
<dbReference type="PROSITE" id="PS00916">
    <property type="entry name" value="PI3_4_KINASE_2"/>
    <property type="match status" value="1"/>
</dbReference>
<evidence type="ECO:0000256" key="2">
    <source>
        <dbReference type="ARBA" id="ARBA00012513"/>
    </source>
</evidence>
<dbReference type="InterPro" id="IPR039414">
    <property type="entry name" value="SMG1_PIKKc"/>
</dbReference>
<organism evidence="16 17">
    <name type="scientific">Microctonus hyperodae</name>
    <name type="common">Parasitoid wasp</name>
    <dbReference type="NCBI Taxonomy" id="165561"/>
    <lineage>
        <taxon>Eukaryota</taxon>
        <taxon>Metazoa</taxon>
        <taxon>Ecdysozoa</taxon>
        <taxon>Arthropoda</taxon>
        <taxon>Hexapoda</taxon>
        <taxon>Insecta</taxon>
        <taxon>Pterygota</taxon>
        <taxon>Neoptera</taxon>
        <taxon>Endopterygota</taxon>
        <taxon>Hymenoptera</taxon>
        <taxon>Apocrita</taxon>
        <taxon>Ichneumonoidea</taxon>
        <taxon>Braconidae</taxon>
        <taxon>Euphorinae</taxon>
        <taxon>Microctonus</taxon>
    </lineage>
</organism>
<keyword evidence="17" id="KW-1185">Reference proteome</keyword>
<evidence type="ECO:0000256" key="8">
    <source>
        <dbReference type="ARBA" id="ARBA00023161"/>
    </source>
</evidence>
<dbReference type="InterPro" id="IPR050517">
    <property type="entry name" value="DDR_Repair_Kinase"/>
</dbReference>
<feature type="region of interest" description="Disordered" evidence="12">
    <location>
        <begin position="1942"/>
        <end position="1977"/>
    </location>
</feature>
<dbReference type="InterPro" id="IPR018936">
    <property type="entry name" value="PI3/4_kinase_CS"/>
</dbReference>
<keyword evidence="3" id="KW-0723">Serine/threonine-protein kinase</keyword>
<evidence type="ECO:0000313" key="17">
    <source>
        <dbReference type="Proteomes" id="UP001168972"/>
    </source>
</evidence>
<evidence type="ECO:0000259" key="13">
    <source>
        <dbReference type="PROSITE" id="PS50290"/>
    </source>
</evidence>
<evidence type="ECO:0000259" key="14">
    <source>
        <dbReference type="PROSITE" id="PS51189"/>
    </source>
</evidence>